<evidence type="ECO:0000256" key="10">
    <source>
        <dbReference type="ARBA" id="ARBA00022771"/>
    </source>
</evidence>
<evidence type="ECO:0000259" key="23">
    <source>
        <dbReference type="PROSITE" id="PS50171"/>
    </source>
</evidence>
<dbReference type="Pfam" id="PF08150">
    <property type="entry name" value="FerB"/>
    <property type="match status" value="1"/>
</dbReference>
<dbReference type="SUPFAM" id="SSF54928">
    <property type="entry name" value="RNA-binding domain, RBD"/>
    <property type="match status" value="1"/>
</dbReference>
<feature type="compositionally biased region" description="Basic and acidic residues" evidence="19">
    <location>
        <begin position="1609"/>
        <end position="1637"/>
    </location>
</feature>
<feature type="region of interest" description="Disordered" evidence="19">
    <location>
        <begin position="1967"/>
        <end position="2033"/>
    </location>
</feature>
<keyword evidence="6" id="KW-0597">Phosphoprotein</keyword>
<dbReference type="CDD" id="cd04037">
    <property type="entry name" value="C2E_Ferlin"/>
    <property type="match status" value="1"/>
</dbReference>
<dbReference type="Gene3D" id="3.30.420.40">
    <property type="match status" value="1"/>
</dbReference>
<evidence type="ECO:0000256" key="3">
    <source>
        <dbReference type="ARBA" id="ARBA00004483"/>
    </source>
</evidence>
<keyword evidence="8" id="KW-0479">Metal-binding</keyword>
<feature type="compositionally biased region" description="Low complexity" evidence="19">
    <location>
        <begin position="2230"/>
        <end position="2244"/>
    </location>
</feature>
<feature type="domain" description="C2" evidence="21">
    <location>
        <begin position="2444"/>
        <end position="2572"/>
    </location>
</feature>
<feature type="region of interest" description="Disordered" evidence="19">
    <location>
        <begin position="1759"/>
        <end position="1840"/>
    </location>
</feature>
<sequence>MHALCCFQAGLISPENPEQLLIALEPEAASIYCRKLRLHQVIDLSGRPMANGFEQDSTVPIGSSFRQGDRYIVADCGGGTVDLTVHQIEQPQGTLKELYKASGGPYGAVGVDLAFEEMLCRIFGADFIWSFKAKRPAAWVDLTIAFEARKRTAVPGRASALNISLPFSFIDFYKRHRGQSVETALRKSNVNLVKWSSQGMLRMTSEAMNELFQPTISQIVQHIDGLMKKPEVGRVRFLFLVGGFAESPMLQHAVQSAFGRTCRIIIPQDVGLTILKGAVLFGLDPTVVRVRRCPLTYGVGVLNKFVEGKHPRDKLLVKEGRDWCTDILDRFVAVDQSVALGEVVQRSYTPARPGQRRIIINIYCCSSDEVVYITDPGVRKCGTINLDLPEAKETNLPHKGRREIRASMQFGDTEIKVTAVDMRRSPCPGVGPGDCDLRLLASASIDDSDSESESSLIVSVSDTSYERELYSDGSDVERENRDCLPYQFKPFALFLENCVPVANSLNFGIGSPLLLGPLSLQLAQIKTQLALQQLNLVASSNHSLPALSLLNQALLKNTMSHPMYNPRGPFPGQRTMVPSQYGMNHPQDMIMEGGHIGSQGMQGMQPKGVLPQMMPQQMGFQGPLHRPSPPVQNTLSKIDMQIQSTQDEVRMLSQVLQQMDPRLRKEKMEDVLPPRPSQEEQRMMSRVEDRGQDWSSYQTPPNKLFASWFGHTPERSHAEGVESQPAPQPAERRQNRYTTEHATGILASFGLSNEDLEELSFYPDEQLTPDNLPFILRDIKLQKIKRHLSDVDQPPLSPAGRELVGSDLRHSKVIDYGHSSKIGYSEEPVVRPIYKREVPAKEQAFGGPSSMQPKLAIEMLVSKGNRGRHTSSNRSAKTDLPVDKIPQATLPSSAARAPNKQLTSQNPVSWTTISNPPRASQVEGSGLAKAFPLSKGSWTPAFPMSDSSMSKRLPTPTMKNDYYAASPRIFPHTCSLCNVECTQLQTTKPKMINGVTVHVSDLPESEYTDQDFIETFQPFGEVSHVLIIKQKKEAFVTLQFEEAAKAVVEFARTNHLLIRGRRVKVTLEGKDKKELKKPSQVIQNNLSCIRPSHNRLSSVIERDNENEGTRVGYRRIIIELETPAVAKMVYNYYNEFPYTMQNKVLEFSMSPKAFSREQIKKEPNQKPAEAPKKTTAASKPATSSKTAVTAQPTPSSASVTATPSVAAASVSTVPSQPVVTSKPDPAPLPTSISKPDATSATANASEPTVATESVDSSQLKTDCKDALTATADTSKPLETKGLKETSTAIKGFNSMTDSSRKSGGLTTEQSKTAVSKTEAPSASSPAAACRLPVAKSEPTITSLSTSTKPAEDINRSKYSSLSTLASETTSNVTVTSPPAQTSKPANENTTTSTVNVTVICEPGASLNDVEAVKTQEMTSLPSPDSQVSTEAPRDAPEEMDTAPSLVTDDVLKALETAIQGGGALSTVTCGSLPDGLAQELNGSNAGKSSEGSKETAPAVTASDTKSNPEVVKEETPAATDNAVDTVAPEKPKAVQSKNNPKLASKEASQQAKTSAVPDNTPRTRETRRTVAKTEPKKEEGRSSPAQGGRGSATGNRRGREVCSPAGGRRGREVRCSLQDQEKERKATSHGEKHKKEQEAEDEMVTVNLDEFVTVDEVVDQAAAPQDPLKKLTREVKCREPSPRHHSTPCADPTAKRSRIMETRAPAAERRQVETPAAASSSNGELQDRKKSEAAAAALVTLDEVEEDYINDEVKVQQGLTGVKDRKPLVTVDEVEGGKGEGVGDGDGGESGAYLPAEHSLEMQDEEGNASRQEESGPPSSANTSTLPKGGGEHTVEDLSFVTVDEERGKAAFGIILRNRAKAVRKSIRAKTGKAAAEMKEEDMETEGAKPAAASVSDGPPASVVSAQESETGECAPTRTMTENEEKVKTEPDPTPLSVGESSSELLEKTEPCEETALIGAEKYKVTELETKREGRPAAKQEPVIKQRTVVANQSPTRKTSGKDSKLRRDVVKESEAKRGRSASPHDDQFKMPPFSKDSPIGLEFVVPKAGFFCQLCTLFYANEEVAKKNHCSSLRHYQNMETQELPPPGPMLRVFILSAVNVQTLDTDISDAYCSVSFQGSKKKTKVIKNNLNPVWNEGFEWDLKGVPLDTSAEMRVVVKDHEKMSRNRFLGEASVSLRDVLSSQNLAASYHVPLLDNKKQSTGATLNLQVSYIAPPGTAPVFPPPAPPEAQHASAELDTVTDTGGEEETEDQVEIAEEAEPAVVTSGQEPPALPKKNSTLPVHGIKKKRSSAKEPLSNKPQDFQIRVRVIDGRQLPGVNLKPVVKITVAGQTKRTRIRKGNNPSFDETFFFNFFESPSELFDEPVFITVFDSRSLRTDSVIGEFKLDVGTVYAQPKHAFLRKWLLLSDPDDISAGVKGYLKVSLCVLGVGDEAPMEKKEVTEEKEDIEGNLLRPAGLALRGAQFTLKIYRAEDLPQMDDAFLDGMKQIFGFDSNKKNLVDPLVEISSKILEKNANPQWNQSLTLPIRFPSMCEKMRIRLIDWDRASHNDVIGTAFLCMSKISAPGGELEVDDSLGFLPTFGPCYINLYGSPREFTTFSDPYEPLNLGKGEGVAYRGRVLVELNTKLVERVEQRVEDIPADDLLVVEKFMRKRKYCLFASFYSATLLQDVDDAIQFEVSIGNYGNKFDNTCLPLASTTQYSCAVFDGCHYYYLPWGNIKPVVVLSSEWEDIKPRIDSLNMLLHMVDRLEANLDQVHLAIKANSSLEEVYSKLAQLLDDVISDSSLELPDIQQWPCATPLDKYIHRFRRINLSQMEQMAQQLKHGENTALSTVLEQAEDWLLRLRGMAEEPQNSMPDIVIWMLQGDRRIAYYRIPAHEVLYSRSKGGASYCGKNCGQLQTIFMKSPQNEGKQFKIPAQVRVRVWFGLSADVKEFNQYAEGKLSVFAETYENQTKLALVGNWGTTGLTYPKFTDITGKIKLPKASFHPSPGWTWAGEWFISPEKTLLYDADAGHMTFMEEVFENHMRLPGGQWIGMPEGYTNVQLPGELEQEGWEYASLFGWKFHLKQRKTDLFRRRRWRYRMEPLEKTGPAAVFALEGSLGGVMDEKNDDKSVTASFGVNRPTISCMFDSKPVQPVAIHVVRISEINDNIGGTRYHLRCYMYQARDLIAMDKDSFSDPYAIVSFLHQSQKTVTIRNTLNPTWDQTLIFYEIEIFGDPQVTEENPPNIMVEIYDQDTYGADEFMGRCVCRPSLEPSPRLAWYTVTRGSKNTGELLAAFELIRRETPAIHHIPGLEPADTDLPIPPPQREPNIYTLPQEIKPVLQRTAIEILAWGVRNLKSFQLASVASPSLQVECGGQMVQSCVIRSAKKKPNFDISVLFMEVCLPTEELYSPPIIVKVIDNRQFGRKPVVGQCTIKDLKQYHCDPDRLEREPSDHQPDEISLTPHDDVLIDIDDKQPLIPGQEEEFMDWWSKFYSSTGERTKCGTYLEKGFDTLQVYDKELEKVEEFEGLTDFCQTFKLYRGKSQDDIEDPSVVGEFKGMFKIYPLPDDPSLPVPPRQFRQLPPNGIEECLIRVYVVQATGLQPKDSNGKCDPYVKISLGKKSVNDQDSYIPCTLDPVFGKLFELTCALPLEKDLKIALYDYDLLSKDEKIGETVIDLENRFLSKYGGRCGLPQSYCLSGMNQWREQLKPSQLLHHFCQQRNYKLPVYKHDRINFRGHEYTLTDLEDVKPPNPHLGPPGERLALYILRKQGLVPEHVETRPLYSPLQPEIEQGRLQLWVDMFPKSLGPPGPPFNITPRKAKRFYLRCVIWNTSDVILDDVSVTGEKMSDIYVKGWMLGYEENKQKTDVHYRSLGGEGNFNWRFIFPFDYLPAEQVCTFNKKEHFWSLDKEETKTSPKLMIQIWDNDKFSFDDYLGSVELDLNRMVRPSKNPEKCTLDMLEQSLCPEKLVSLFEQKTMRGWWPCVGESNGEKIIAGKVEITLEIVSEQERDEKPAGLGREEPNMNPKLEDPKRPETSFLWFSSPFKTMKYILWRRFKWIIIAVIIIVILLLFLGVFLYSFPNYAAMKLVGPFAKREADETIRPVERRGGEEPLTSLGG</sequence>
<dbReference type="InterPro" id="IPR037725">
    <property type="entry name" value="C2F_Ferlin"/>
</dbReference>
<dbReference type="SMART" id="SM01201">
    <property type="entry name" value="FerB"/>
    <property type="match status" value="1"/>
</dbReference>
<dbReference type="InterPro" id="IPR032362">
    <property type="entry name" value="Ferlin_C"/>
</dbReference>
<feature type="domain" description="C2" evidence="21">
    <location>
        <begin position="3141"/>
        <end position="3264"/>
    </location>
</feature>
<comment type="subcellular location">
    <subcellularLocation>
        <location evidence="2">Cell membrane</location>
        <topology evidence="2">Single-pass type II membrane protein</topology>
    </subcellularLocation>
    <subcellularLocation>
        <location evidence="3">Cytoplasmic vesicle membrane</location>
        <topology evidence="3">Single-pass type II membrane protein</topology>
    </subcellularLocation>
    <subcellularLocation>
        <location evidence="1">Nucleus</location>
    </subcellularLocation>
</comment>
<feature type="domain" description="C2" evidence="21">
    <location>
        <begin position="3302"/>
        <end position="3431"/>
    </location>
</feature>
<feature type="region of interest" description="Disordered" evidence="19">
    <location>
        <begin position="660"/>
        <end position="697"/>
    </location>
</feature>
<feature type="compositionally biased region" description="Basic and acidic residues" evidence="19">
    <location>
        <begin position="1561"/>
        <end position="1581"/>
    </location>
</feature>
<feature type="region of interest" description="Disordered" evidence="19">
    <location>
        <begin position="1155"/>
        <end position="1260"/>
    </location>
</feature>
<dbReference type="SMART" id="SM00360">
    <property type="entry name" value="RRM"/>
    <property type="match status" value="1"/>
</dbReference>
<feature type="compositionally biased region" description="Polar residues" evidence="19">
    <location>
        <begin position="1480"/>
        <end position="1489"/>
    </location>
</feature>
<feature type="compositionally biased region" description="Basic and acidic residues" evidence="19">
    <location>
        <begin position="1921"/>
        <end position="1931"/>
    </location>
</feature>
<dbReference type="SUPFAM" id="SSF49562">
    <property type="entry name" value="C2 domain (Calcium/lipid-binding domain, CaLB)"/>
    <property type="match status" value="7"/>
</dbReference>
<keyword evidence="13" id="KW-0735">Signal-anchor</keyword>
<dbReference type="FunFam" id="2.60.40.150:FF:000033">
    <property type="entry name" value="dysferlin isoform X2"/>
    <property type="match status" value="1"/>
</dbReference>
<feature type="domain" description="C2" evidence="21">
    <location>
        <begin position="3552"/>
        <end position="3670"/>
    </location>
</feature>
<dbReference type="SMR" id="A0A444TWQ1"/>
<dbReference type="PANTHER" id="PTHR12546:SF44">
    <property type="entry name" value="DYSFERLIN"/>
    <property type="match status" value="1"/>
</dbReference>
<evidence type="ECO:0000256" key="12">
    <source>
        <dbReference type="ARBA" id="ARBA00022837"/>
    </source>
</evidence>
<dbReference type="Pfam" id="PF22901">
    <property type="entry name" value="dsrm_Ferlin"/>
    <property type="match status" value="1"/>
</dbReference>
<dbReference type="InterPro" id="IPR000690">
    <property type="entry name" value="Matrin/U1-C_Znf_C2H2"/>
</dbReference>
<feature type="domain" description="C2" evidence="21">
    <location>
        <begin position="2285"/>
        <end position="2405"/>
    </location>
</feature>
<feature type="compositionally biased region" description="Polar residues" evidence="19">
    <location>
        <begin position="1284"/>
        <end position="1297"/>
    </location>
</feature>
<dbReference type="Pfam" id="PF08165">
    <property type="entry name" value="FerA"/>
    <property type="match status" value="1"/>
</dbReference>
<feature type="compositionally biased region" description="Polar residues" evidence="19">
    <location>
        <begin position="1989"/>
        <end position="1998"/>
    </location>
</feature>
<dbReference type="FunFam" id="2.60.40.150:FF:000009">
    <property type="entry name" value="dysferlin isoform X2"/>
    <property type="match status" value="1"/>
</dbReference>
<evidence type="ECO:0000256" key="11">
    <source>
        <dbReference type="ARBA" id="ARBA00022833"/>
    </source>
</evidence>
<dbReference type="CDD" id="cd08373">
    <property type="entry name" value="C2A_Ferlin"/>
    <property type="match status" value="1"/>
</dbReference>
<dbReference type="InterPro" id="IPR003604">
    <property type="entry name" value="Matrin/U1-like-C_Znf_C2H2"/>
</dbReference>
<gene>
    <name evidence="24" type="ORF">EOD39_10910</name>
</gene>
<evidence type="ECO:0000313" key="24">
    <source>
        <dbReference type="EMBL" id="RXM27348.1"/>
    </source>
</evidence>
<evidence type="ECO:0000259" key="21">
    <source>
        <dbReference type="PROSITE" id="PS50004"/>
    </source>
</evidence>
<dbReference type="InterPro" id="IPR037722">
    <property type="entry name" value="C2C_Ferlin"/>
</dbReference>
<dbReference type="Pfam" id="PF16165">
    <property type="entry name" value="Ferlin_C"/>
    <property type="match status" value="1"/>
</dbReference>
<evidence type="ECO:0000256" key="7">
    <source>
        <dbReference type="ARBA" id="ARBA00022692"/>
    </source>
</evidence>
<feature type="compositionally biased region" description="Acidic residues" evidence="19">
    <location>
        <begin position="2245"/>
        <end position="2261"/>
    </location>
</feature>
<dbReference type="Pfam" id="PF00168">
    <property type="entry name" value="C2"/>
    <property type="match status" value="6"/>
</dbReference>
<feature type="compositionally biased region" description="Polar residues" evidence="19">
    <location>
        <begin position="1304"/>
        <end position="1315"/>
    </location>
</feature>
<feature type="compositionally biased region" description="Polar residues" evidence="19">
    <location>
        <begin position="1371"/>
        <end position="1385"/>
    </location>
</feature>
<dbReference type="InterPro" id="IPR037724">
    <property type="entry name" value="C2E_Ferlin"/>
</dbReference>
<feature type="compositionally biased region" description="Gly residues" evidence="19">
    <location>
        <begin position="1779"/>
        <end position="1790"/>
    </location>
</feature>
<dbReference type="GO" id="GO:0008270">
    <property type="term" value="F:zinc ion binding"/>
    <property type="evidence" value="ECO:0007669"/>
    <property type="project" value="UniProtKB-KW"/>
</dbReference>
<evidence type="ECO:0000256" key="2">
    <source>
        <dbReference type="ARBA" id="ARBA00004401"/>
    </source>
</evidence>
<evidence type="ECO:0000313" key="25">
    <source>
        <dbReference type="Proteomes" id="UP000289886"/>
    </source>
</evidence>
<dbReference type="PROSITE" id="PS50171">
    <property type="entry name" value="ZF_MATRIN"/>
    <property type="match status" value="1"/>
</dbReference>
<dbReference type="GO" id="GO:0007009">
    <property type="term" value="P:plasma membrane organization"/>
    <property type="evidence" value="ECO:0007669"/>
    <property type="project" value="TreeGrafter"/>
</dbReference>
<dbReference type="FunFam" id="2.60.40.150:FF:000026">
    <property type="entry name" value="dysferlin isoform X2"/>
    <property type="match status" value="1"/>
</dbReference>
<evidence type="ECO:0000256" key="1">
    <source>
        <dbReference type="ARBA" id="ARBA00004123"/>
    </source>
</evidence>
<dbReference type="InterPro" id="IPR000008">
    <property type="entry name" value="C2_dom"/>
</dbReference>
<feature type="domain" description="C2" evidence="21">
    <location>
        <begin position="2072"/>
        <end position="2191"/>
    </location>
</feature>
<dbReference type="PROSITE" id="PS50102">
    <property type="entry name" value="RRM"/>
    <property type="match status" value="1"/>
</dbReference>
<evidence type="ECO:0000256" key="6">
    <source>
        <dbReference type="ARBA" id="ARBA00022553"/>
    </source>
</evidence>
<name>A0A444TWQ1_ACIRT</name>
<keyword evidence="25" id="KW-1185">Reference proteome</keyword>
<dbReference type="InterPro" id="IPR012560">
    <property type="entry name" value="Ferlin_A-domain"/>
</dbReference>
<keyword evidence="12" id="KW-0106">Calcium</keyword>
<feature type="region of interest" description="Disordered" evidence="19">
    <location>
        <begin position="1659"/>
        <end position="1733"/>
    </location>
</feature>
<dbReference type="GO" id="GO:0030659">
    <property type="term" value="C:cytoplasmic vesicle membrane"/>
    <property type="evidence" value="ECO:0007669"/>
    <property type="project" value="UniProtKB-SubCell"/>
</dbReference>
<dbReference type="EMBL" id="SCEB01215854">
    <property type="protein sequence ID" value="RXM27348.1"/>
    <property type="molecule type" value="Genomic_DNA"/>
</dbReference>
<dbReference type="InterPro" id="IPR037721">
    <property type="entry name" value="Ferlin"/>
</dbReference>
<dbReference type="Proteomes" id="UP000289886">
    <property type="component" value="Unassembled WGS sequence"/>
</dbReference>
<proteinExistence type="inferred from homology"/>
<accession>A0A444TWQ1</accession>
<feature type="region of interest" description="Disordered" evidence="19">
    <location>
        <begin position="3987"/>
        <end position="4008"/>
    </location>
</feature>
<feature type="compositionally biased region" description="Polar residues" evidence="19">
    <location>
        <begin position="1416"/>
        <end position="1429"/>
    </location>
</feature>
<dbReference type="FunFam" id="2.60.40.150:FF:000021">
    <property type="entry name" value="dysferlin isoform X2"/>
    <property type="match status" value="1"/>
</dbReference>
<feature type="compositionally biased region" description="Basic and acidic residues" evidence="19">
    <location>
        <begin position="661"/>
        <end position="692"/>
    </location>
</feature>
<dbReference type="InterPro" id="IPR037720">
    <property type="entry name" value="C2B_Ferlin"/>
</dbReference>
<dbReference type="PROSITE" id="PS50004">
    <property type="entry name" value="C2"/>
    <property type="match status" value="7"/>
</dbReference>
<keyword evidence="14 20" id="KW-1133">Transmembrane helix</keyword>
<feature type="compositionally biased region" description="Low complexity" evidence="19">
    <location>
        <begin position="1173"/>
        <end position="1221"/>
    </location>
</feature>
<dbReference type="InterPro" id="IPR012677">
    <property type="entry name" value="Nucleotide-bd_a/b_plait_sf"/>
</dbReference>
<reference evidence="24 25" key="1">
    <citation type="submission" date="2019-01" db="EMBL/GenBank/DDBJ databases">
        <title>Draft Genome and Complete Hox-Cluster Characterization of the Sterlet Sturgeon (Acipenser ruthenus).</title>
        <authorList>
            <person name="Wei Q."/>
        </authorList>
    </citation>
    <scope>NUCLEOTIDE SEQUENCE [LARGE SCALE GENOMIC DNA]</scope>
    <source>
        <strain evidence="24">WHYD16114868_AA</strain>
        <tissue evidence="24">Blood</tissue>
    </source>
</reference>
<evidence type="ECO:0000256" key="20">
    <source>
        <dbReference type="SAM" id="Phobius"/>
    </source>
</evidence>
<evidence type="ECO:0000256" key="9">
    <source>
        <dbReference type="ARBA" id="ARBA00022737"/>
    </source>
</evidence>
<feature type="region of interest" description="Disordered" evidence="19">
    <location>
        <begin position="1277"/>
        <end position="1330"/>
    </location>
</feature>
<dbReference type="SMART" id="SM00451">
    <property type="entry name" value="ZnF_U1"/>
    <property type="match status" value="1"/>
</dbReference>
<dbReference type="SUPFAM" id="SSF53067">
    <property type="entry name" value="Actin-like ATPase domain"/>
    <property type="match status" value="1"/>
</dbReference>
<feature type="region of interest" description="Disordered" evidence="19">
    <location>
        <begin position="1478"/>
        <end position="1643"/>
    </location>
</feature>
<feature type="compositionally biased region" description="Polar residues" evidence="19">
    <location>
        <begin position="1535"/>
        <end position="1557"/>
    </location>
</feature>
<feature type="compositionally biased region" description="Basic and acidic residues" evidence="19">
    <location>
        <begin position="1967"/>
        <end position="1984"/>
    </location>
</feature>
<keyword evidence="5" id="KW-1003">Cell membrane</keyword>
<feature type="region of interest" description="Disordered" evidence="19">
    <location>
        <begin position="2219"/>
        <end position="2299"/>
    </location>
</feature>
<dbReference type="InterPro" id="IPR035979">
    <property type="entry name" value="RBD_domain_sf"/>
</dbReference>
<organism evidence="24 25">
    <name type="scientific">Acipenser ruthenus</name>
    <name type="common">Sterlet sturgeon</name>
    <dbReference type="NCBI Taxonomy" id="7906"/>
    <lineage>
        <taxon>Eukaryota</taxon>
        <taxon>Metazoa</taxon>
        <taxon>Chordata</taxon>
        <taxon>Craniata</taxon>
        <taxon>Vertebrata</taxon>
        <taxon>Euteleostomi</taxon>
        <taxon>Actinopterygii</taxon>
        <taxon>Chondrostei</taxon>
        <taxon>Acipenseriformes</taxon>
        <taxon>Acipenseridae</taxon>
        <taxon>Acipenser</taxon>
    </lineage>
</organism>
<feature type="domain" description="RRM" evidence="22">
    <location>
        <begin position="995"/>
        <end position="1070"/>
    </location>
</feature>
<dbReference type="InterPro" id="IPR000504">
    <property type="entry name" value="RRM_dom"/>
</dbReference>
<feature type="domain" description="Matrin-type" evidence="23">
    <location>
        <begin position="2051"/>
        <end position="2082"/>
    </location>
</feature>
<dbReference type="Gene3D" id="3.30.70.330">
    <property type="match status" value="1"/>
</dbReference>
<feature type="domain" description="C2" evidence="21">
    <location>
        <begin position="3786"/>
        <end position="3934"/>
    </location>
</feature>
<keyword evidence="9" id="KW-0677">Repeat</keyword>
<keyword evidence="10" id="KW-0863">Zinc-finger</keyword>
<evidence type="ECO:0000256" key="16">
    <source>
        <dbReference type="ARBA" id="ARBA00023242"/>
    </source>
</evidence>
<dbReference type="GO" id="GO:0003723">
    <property type="term" value="F:RNA binding"/>
    <property type="evidence" value="ECO:0007669"/>
    <property type="project" value="UniProtKB-UniRule"/>
</dbReference>
<keyword evidence="15 20" id="KW-0472">Membrane</keyword>
<dbReference type="SMART" id="SM00693">
    <property type="entry name" value="DysFN"/>
    <property type="match status" value="2"/>
</dbReference>
<dbReference type="GO" id="GO:0005886">
    <property type="term" value="C:plasma membrane"/>
    <property type="evidence" value="ECO:0007669"/>
    <property type="project" value="UniProtKB-SubCell"/>
</dbReference>
<dbReference type="InterPro" id="IPR012968">
    <property type="entry name" value="FerIin_dom"/>
</dbReference>
<evidence type="ECO:0000259" key="22">
    <source>
        <dbReference type="PROSITE" id="PS50102"/>
    </source>
</evidence>
<dbReference type="InterPro" id="IPR037726">
    <property type="entry name" value="C2A_Ferlin"/>
</dbReference>
<keyword evidence="18" id="KW-0694">RNA-binding</keyword>
<dbReference type="SMART" id="SM00694">
    <property type="entry name" value="DysFC"/>
    <property type="match status" value="1"/>
</dbReference>
<feature type="transmembrane region" description="Helical" evidence="20">
    <location>
        <begin position="4036"/>
        <end position="4056"/>
    </location>
</feature>
<feature type="compositionally biased region" description="Pro residues" evidence="19">
    <location>
        <begin position="2219"/>
        <end position="2229"/>
    </location>
</feature>
<evidence type="ECO:0000256" key="14">
    <source>
        <dbReference type="ARBA" id="ARBA00022989"/>
    </source>
</evidence>
<feature type="region of interest" description="Disordered" evidence="19">
    <location>
        <begin position="1364"/>
        <end position="1390"/>
    </location>
</feature>
<comment type="caution">
    <text evidence="24">The sequence shown here is derived from an EMBL/GenBank/DDBJ whole genome shotgun (WGS) entry which is preliminary data.</text>
</comment>
<feature type="compositionally biased region" description="Basic and acidic residues" evidence="19">
    <location>
        <begin position="1667"/>
        <end position="1682"/>
    </location>
</feature>
<dbReference type="InterPro" id="IPR037723">
    <property type="entry name" value="C2D_Ferlin"/>
</dbReference>
<feature type="compositionally biased region" description="Polar residues" evidence="19">
    <location>
        <begin position="900"/>
        <end position="918"/>
    </location>
</feature>
<dbReference type="Gene3D" id="3.90.640.10">
    <property type="entry name" value="Actin, Chain A, domain 4"/>
    <property type="match status" value="1"/>
</dbReference>
<feature type="compositionally biased region" description="Polar residues" evidence="19">
    <location>
        <begin position="1230"/>
        <end position="1260"/>
    </location>
</feature>
<dbReference type="GO" id="GO:0061025">
    <property type="term" value="P:membrane fusion"/>
    <property type="evidence" value="ECO:0007669"/>
    <property type="project" value="TreeGrafter"/>
</dbReference>
<feature type="region of interest" description="Disordered" evidence="19">
    <location>
        <begin position="1865"/>
        <end position="1953"/>
    </location>
</feature>
<feature type="region of interest" description="Disordered" evidence="19">
    <location>
        <begin position="1416"/>
        <end position="1441"/>
    </location>
</feature>
<dbReference type="InterPro" id="IPR043129">
    <property type="entry name" value="ATPase_NBD"/>
</dbReference>
<feature type="compositionally biased region" description="Basic and acidic residues" evidence="19">
    <location>
        <begin position="2000"/>
        <end position="2029"/>
    </location>
</feature>
<dbReference type="CDD" id="cd08374">
    <property type="entry name" value="C2F_Ferlin"/>
    <property type="match status" value="1"/>
</dbReference>
<keyword evidence="11" id="KW-0862">Zinc</keyword>
<feature type="region of interest" description="Disordered" evidence="19">
    <location>
        <begin position="864"/>
        <end position="922"/>
    </location>
</feature>
<dbReference type="InterPro" id="IPR006614">
    <property type="entry name" value="Peroxin/Ferlin"/>
</dbReference>
<dbReference type="GO" id="GO:0005634">
    <property type="term" value="C:nucleus"/>
    <property type="evidence" value="ECO:0007669"/>
    <property type="project" value="UniProtKB-SubCell"/>
</dbReference>
<feature type="compositionally biased region" description="Polar residues" evidence="19">
    <location>
        <begin position="1817"/>
        <end position="1826"/>
    </location>
</feature>
<evidence type="ECO:0000256" key="13">
    <source>
        <dbReference type="ARBA" id="ARBA00022968"/>
    </source>
</evidence>
<keyword evidence="16" id="KW-0539">Nucleus</keyword>
<dbReference type="SMART" id="SM00239">
    <property type="entry name" value="C2"/>
    <property type="match status" value="6"/>
</dbReference>
<feature type="region of interest" description="Disordered" evidence="19">
    <location>
        <begin position="715"/>
        <end position="735"/>
    </location>
</feature>
<dbReference type="InterPro" id="IPR012561">
    <property type="entry name" value="Ferlin_B-domain"/>
</dbReference>
<evidence type="ECO:0000256" key="8">
    <source>
        <dbReference type="ARBA" id="ARBA00022723"/>
    </source>
</evidence>
<evidence type="ECO:0000256" key="19">
    <source>
        <dbReference type="SAM" id="MobiDB-lite"/>
    </source>
</evidence>
<feature type="compositionally biased region" description="Low complexity" evidence="19">
    <location>
        <begin position="1319"/>
        <end position="1328"/>
    </location>
</feature>
<dbReference type="SMART" id="SM01200">
    <property type="entry name" value="FerA"/>
    <property type="match status" value="1"/>
</dbReference>
<feature type="compositionally biased region" description="Basic and acidic residues" evidence="19">
    <location>
        <begin position="1698"/>
        <end position="1712"/>
    </location>
</feature>
<dbReference type="CDD" id="cd04017">
    <property type="entry name" value="C2D_Ferlin"/>
    <property type="match status" value="1"/>
</dbReference>
<dbReference type="InterPro" id="IPR055072">
    <property type="entry name" value="Ferlin_DSRM"/>
</dbReference>
<keyword evidence="7 20" id="KW-0812">Transmembrane</keyword>
<evidence type="ECO:0000256" key="17">
    <source>
        <dbReference type="ARBA" id="ARBA00023329"/>
    </source>
</evidence>
<comment type="similarity">
    <text evidence="4">Belongs to the ferlin family.</text>
</comment>
<dbReference type="CDD" id="cd04011">
    <property type="entry name" value="C2B_Ferlin"/>
    <property type="match status" value="1"/>
</dbReference>
<evidence type="ECO:0000256" key="18">
    <source>
        <dbReference type="PROSITE-ProRule" id="PRU00176"/>
    </source>
</evidence>
<protein>
    <submittedName>
        <fullName evidence="24">Dysferlin</fullName>
    </submittedName>
</protein>
<dbReference type="CDD" id="cd04018">
    <property type="entry name" value="C2C_Ferlin"/>
    <property type="match status" value="1"/>
</dbReference>
<evidence type="ECO:0000256" key="4">
    <source>
        <dbReference type="ARBA" id="ARBA00007561"/>
    </source>
</evidence>
<dbReference type="Gene3D" id="2.60.40.150">
    <property type="entry name" value="C2 domain"/>
    <property type="match status" value="6"/>
</dbReference>
<evidence type="ECO:0000256" key="15">
    <source>
        <dbReference type="ARBA" id="ARBA00023136"/>
    </source>
</evidence>
<dbReference type="Pfam" id="PF08151">
    <property type="entry name" value="FerI"/>
    <property type="match status" value="1"/>
</dbReference>
<dbReference type="PANTHER" id="PTHR12546">
    <property type="entry name" value="FER-1-LIKE"/>
    <property type="match status" value="1"/>
</dbReference>
<feature type="compositionally biased region" description="Basic and acidic residues" evidence="19">
    <location>
        <begin position="1155"/>
        <end position="1172"/>
    </location>
</feature>
<dbReference type="SMART" id="SM01202">
    <property type="entry name" value="FerI"/>
    <property type="match status" value="1"/>
</dbReference>
<dbReference type="InterPro" id="IPR035892">
    <property type="entry name" value="C2_domain_sf"/>
</dbReference>
<evidence type="ECO:0000256" key="5">
    <source>
        <dbReference type="ARBA" id="ARBA00022475"/>
    </source>
</evidence>
<keyword evidence="17" id="KW-0968">Cytoplasmic vesicle</keyword>